<dbReference type="AlphaFoldDB" id="A0A5M3WAR7"/>
<sequence length="251" mass="28600">MSRGNRARREGEENGRIDLSSAAALGETDGRDPQYVDIADQTPQYPPRGLAEIFAQVKADLCALIEGRDERVSTIDRTAAEKYVTVENLLNRKLEINRELQEIEERIEKLRRALPGPGPQQAATGQDQWGVELERIRIDRRKILTSDGQIRHAVPDLVSWIKGADVDRRQAHRQFLSQADSVLEHAKALVAAYLHGFNRRHPRRERLRAGWHPAAPELPAEGTADLPAFSVDLDALRELWHLFLWLYRRSD</sequence>
<dbReference type="RefSeq" id="WP_155341965.1">
    <property type="nucleotide sequence ID" value="NZ_BAAABN010000036.1"/>
</dbReference>
<accession>A0A5M3WAR7</accession>
<proteinExistence type="predicted"/>
<name>A0A5M3WAR7_9ACTN</name>
<evidence type="ECO:0000313" key="3">
    <source>
        <dbReference type="EMBL" id="GES06014.1"/>
    </source>
</evidence>
<evidence type="ECO:0000256" key="2">
    <source>
        <dbReference type="SAM" id="MobiDB-lite"/>
    </source>
</evidence>
<organism evidence="3 4">
    <name type="scientific">Acrocarpospora corrugata</name>
    <dbReference type="NCBI Taxonomy" id="35763"/>
    <lineage>
        <taxon>Bacteria</taxon>
        <taxon>Bacillati</taxon>
        <taxon>Actinomycetota</taxon>
        <taxon>Actinomycetes</taxon>
        <taxon>Streptosporangiales</taxon>
        <taxon>Streptosporangiaceae</taxon>
        <taxon>Acrocarpospora</taxon>
    </lineage>
</organism>
<feature type="region of interest" description="Disordered" evidence="2">
    <location>
        <begin position="1"/>
        <end position="43"/>
    </location>
</feature>
<protein>
    <submittedName>
        <fullName evidence="3">Uncharacterized protein</fullName>
    </submittedName>
</protein>
<keyword evidence="4" id="KW-1185">Reference proteome</keyword>
<gene>
    <name evidence="3" type="ORF">Acor_80830</name>
</gene>
<evidence type="ECO:0000313" key="4">
    <source>
        <dbReference type="Proteomes" id="UP000334990"/>
    </source>
</evidence>
<evidence type="ECO:0000256" key="1">
    <source>
        <dbReference type="SAM" id="Coils"/>
    </source>
</evidence>
<keyword evidence="1" id="KW-0175">Coiled coil</keyword>
<reference evidence="3 4" key="1">
    <citation type="submission" date="2019-10" db="EMBL/GenBank/DDBJ databases">
        <title>Whole genome shotgun sequence of Acrocarpospora corrugata NBRC 13972.</title>
        <authorList>
            <person name="Ichikawa N."/>
            <person name="Kimura A."/>
            <person name="Kitahashi Y."/>
            <person name="Komaki H."/>
            <person name="Oguchi A."/>
        </authorList>
    </citation>
    <scope>NUCLEOTIDE SEQUENCE [LARGE SCALE GENOMIC DNA]</scope>
    <source>
        <strain evidence="3 4">NBRC 13972</strain>
    </source>
</reference>
<dbReference type="EMBL" id="BLAD01000124">
    <property type="protein sequence ID" value="GES06014.1"/>
    <property type="molecule type" value="Genomic_DNA"/>
</dbReference>
<feature type="coiled-coil region" evidence="1">
    <location>
        <begin position="86"/>
        <end position="113"/>
    </location>
</feature>
<feature type="compositionally biased region" description="Basic and acidic residues" evidence="2">
    <location>
        <begin position="7"/>
        <end position="16"/>
    </location>
</feature>
<comment type="caution">
    <text evidence="3">The sequence shown here is derived from an EMBL/GenBank/DDBJ whole genome shotgun (WGS) entry which is preliminary data.</text>
</comment>
<dbReference type="Proteomes" id="UP000334990">
    <property type="component" value="Unassembled WGS sequence"/>
</dbReference>